<proteinExistence type="predicted"/>
<dbReference type="AlphaFoldDB" id="A0A914W5X9"/>
<evidence type="ECO:0000256" key="2">
    <source>
        <dbReference type="SAM" id="Phobius"/>
    </source>
</evidence>
<reference evidence="4" key="1">
    <citation type="submission" date="2022-11" db="UniProtKB">
        <authorList>
            <consortium name="WormBaseParasite"/>
        </authorList>
    </citation>
    <scope>IDENTIFICATION</scope>
</reference>
<feature type="compositionally biased region" description="Polar residues" evidence="1">
    <location>
        <begin position="42"/>
        <end position="55"/>
    </location>
</feature>
<evidence type="ECO:0000313" key="4">
    <source>
        <dbReference type="WBParaSite" id="PSAMB.scaffold3216size19222.g20697.t1"/>
    </source>
</evidence>
<protein>
    <submittedName>
        <fullName evidence="4">Gustatory receptor</fullName>
    </submittedName>
</protein>
<evidence type="ECO:0000256" key="1">
    <source>
        <dbReference type="SAM" id="MobiDB-lite"/>
    </source>
</evidence>
<organism evidence="3 4">
    <name type="scientific">Plectus sambesii</name>
    <dbReference type="NCBI Taxonomy" id="2011161"/>
    <lineage>
        <taxon>Eukaryota</taxon>
        <taxon>Metazoa</taxon>
        <taxon>Ecdysozoa</taxon>
        <taxon>Nematoda</taxon>
        <taxon>Chromadorea</taxon>
        <taxon>Plectida</taxon>
        <taxon>Plectina</taxon>
        <taxon>Plectoidea</taxon>
        <taxon>Plectidae</taxon>
        <taxon>Plectus</taxon>
    </lineage>
</organism>
<keyword evidence="2" id="KW-0812">Transmembrane</keyword>
<keyword evidence="2" id="KW-0472">Membrane</keyword>
<sequence length="403" mass="46114">MPRKRSTNARTPRRTVSRISNSRIELEVDVSDTAVVEESDNTKPQEQTISESTTADQKKSLRSHLEARLLYRLSPTVRILQMFGCFPSAFDCGLPKESKSVKERAYTTTVTTVLKLFTLALLAGNAVLFVHNIQAMYASQEQLGILHAITVSWVITGLKPLVNAVQFALYFFKAEHHRRVLERLQAVDDQFFVLTGHRVHGVQDANIFMIRLTTWSLLFSFVFRIVDIGAQGFEGLLAHWLNAISPLLVPLLTAWNVIPLGYFFILHRIVRHWFDDLSRQLKADKFLQNRSLSEYFRYYKLLTDVLTEIRDLFNFWIAFSLSWALMCLCLAIFFVTQAPIFADAPEEFEMSAEDEIAFRIAIAFNLSWSLIQILVAIGFILVISISGIKTNETVGRYFCVECH</sequence>
<feature type="region of interest" description="Disordered" evidence="1">
    <location>
        <begin position="33"/>
        <end position="57"/>
    </location>
</feature>
<feature type="transmembrane region" description="Helical" evidence="2">
    <location>
        <begin position="208"/>
        <end position="226"/>
    </location>
</feature>
<feature type="transmembrane region" description="Helical" evidence="2">
    <location>
        <begin position="356"/>
        <end position="383"/>
    </location>
</feature>
<name>A0A914W5X9_9BILA</name>
<dbReference type="WBParaSite" id="PSAMB.scaffold3216size19222.g20697.t1">
    <property type="protein sequence ID" value="PSAMB.scaffold3216size19222.g20697.t1"/>
    <property type="gene ID" value="PSAMB.scaffold3216size19222.g20697"/>
</dbReference>
<feature type="transmembrane region" description="Helical" evidence="2">
    <location>
        <begin position="145"/>
        <end position="172"/>
    </location>
</feature>
<evidence type="ECO:0000313" key="3">
    <source>
        <dbReference type="Proteomes" id="UP000887566"/>
    </source>
</evidence>
<accession>A0A914W5X9</accession>
<keyword evidence="3" id="KW-1185">Reference proteome</keyword>
<dbReference type="Proteomes" id="UP000887566">
    <property type="component" value="Unplaced"/>
</dbReference>
<feature type="transmembrane region" description="Helical" evidence="2">
    <location>
        <begin position="112"/>
        <end position="133"/>
    </location>
</feature>
<feature type="transmembrane region" description="Helical" evidence="2">
    <location>
        <begin position="246"/>
        <end position="265"/>
    </location>
</feature>
<keyword evidence="2" id="KW-1133">Transmembrane helix</keyword>
<feature type="transmembrane region" description="Helical" evidence="2">
    <location>
        <begin position="315"/>
        <end position="336"/>
    </location>
</feature>